<name>A0A433D5F7_9FUNG</name>
<feature type="region of interest" description="Disordered" evidence="1">
    <location>
        <begin position="49"/>
        <end position="114"/>
    </location>
</feature>
<feature type="compositionally biased region" description="Low complexity" evidence="1">
    <location>
        <begin position="185"/>
        <end position="194"/>
    </location>
</feature>
<dbReference type="AlphaFoldDB" id="A0A433D5F7"/>
<feature type="region of interest" description="Disordered" evidence="1">
    <location>
        <begin position="1"/>
        <end position="37"/>
    </location>
</feature>
<feature type="compositionally biased region" description="Basic residues" evidence="1">
    <location>
        <begin position="452"/>
        <end position="464"/>
    </location>
</feature>
<accession>A0A433D5F7</accession>
<feature type="compositionally biased region" description="Pro residues" evidence="1">
    <location>
        <begin position="146"/>
        <end position="158"/>
    </location>
</feature>
<feature type="compositionally biased region" description="Polar residues" evidence="1">
    <location>
        <begin position="77"/>
        <end position="109"/>
    </location>
</feature>
<evidence type="ECO:0000313" key="3">
    <source>
        <dbReference type="Proteomes" id="UP000268093"/>
    </source>
</evidence>
<feature type="compositionally biased region" description="Polar residues" evidence="1">
    <location>
        <begin position="240"/>
        <end position="258"/>
    </location>
</feature>
<dbReference type="EMBL" id="RBNI01006346">
    <property type="protein sequence ID" value="RUP46078.1"/>
    <property type="molecule type" value="Genomic_DNA"/>
</dbReference>
<keyword evidence="3" id="KW-1185">Reference proteome</keyword>
<dbReference type="OrthoDB" id="2162994at2759"/>
<dbReference type="Proteomes" id="UP000268093">
    <property type="component" value="Unassembled WGS sequence"/>
</dbReference>
<feature type="region of interest" description="Disordered" evidence="1">
    <location>
        <begin position="128"/>
        <end position="213"/>
    </location>
</feature>
<proteinExistence type="predicted"/>
<reference evidence="2 3" key="1">
    <citation type="journal article" date="2018" name="New Phytol.">
        <title>Phylogenomics of Endogonaceae and evolution of mycorrhizas within Mucoromycota.</title>
        <authorList>
            <person name="Chang Y."/>
            <person name="Desiro A."/>
            <person name="Na H."/>
            <person name="Sandor L."/>
            <person name="Lipzen A."/>
            <person name="Clum A."/>
            <person name="Barry K."/>
            <person name="Grigoriev I.V."/>
            <person name="Martin F.M."/>
            <person name="Stajich J.E."/>
            <person name="Smith M.E."/>
            <person name="Bonito G."/>
            <person name="Spatafora J.W."/>
        </authorList>
    </citation>
    <scope>NUCLEOTIDE SEQUENCE [LARGE SCALE GENOMIC DNA]</scope>
    <source>
        <strain evidence="2 3">GMNB39</strain>
    </source>
</reference>
<organism evidence="2 3">
    <name type="scientific">Jimgerdemannia flammicorona</name>
    <dbReference type="NCBI Taxonomy" id="994334"/>
    <lineage>
        <taxon>Eukaryota</taxon>
        <taxon>Fungi</taxon>
        <taxon>Fungi incertae sedis</taxon>
        <taxon>Mucoromycota</taxon>
        <taxon>Mucoromycotina</taxon>
        <taxon>Endogonomycetes</taxon>
        <taxon>Endogonales</taxon>
        <taxon>Endogonaceae</taxon>
        <taxon>Jimgerdemannia</taxon>
    </lineage>
</organism>
<gene>
    <name evidence="2" type="ORF">BC936DRAFT_147386</name>
</gene>
<comment type="caution">
    <text evidence="2">The sequence shown here is derived from an EMBL/GenBank/DDBJ whole genome shotgun (WGS) entry which is preliminary data.</text>
</comment>
<evidence type="ECO:0000256" key="1">
    <source>
        <dbReference type="SAM" id="MobiDB-lite"/>
    </source>
</evidence>
<feature type="region of interest" description="Disordered" evidence="1">
    <location>
        <begin position="234"/>
        <end position="262"/>
    </location>
</feature>
<evidence type="ECO:0000313" key="2">
    <source>
        <dbReference type="EMBL" id="RUP46078.1"/>
    </source>
</evidence>
<sequence>METLPHPLHPATDMHHSGPTSLQRTYNDDVESRPLLPPLTSRFPLLLHPAHDSQGTRQGSCPPELHGYSLPHVGHARTTSEGHASSNRSASAISLPSSPMFQHTNSQVSHSEETISVRREHHDVPQNYRHSWAGSTNSQSLAKPLAYPPRSPVLPPPASLRGLNDYGPKFSPLPSTRQVEERSLRSPFTSSTSSNERQSLAFGPETSAHSRQQNLSMHPGAYKVDTTVRHQLPSVHKNWNPRTRSNQTLPSVPQSSYSMPHLHSHRYPSFPSSQSMSSLEPYRVEYERERRVADTPLYCPTLDLKGKTYQRENILAEFDKVVQNCDALSGFAAHFGDLNSTAQPLEQTAKSSTPLFDNTVSPPSDALMSEMANRAYEVLQVLMRIKGQTNEDRNAGKAVSNGPHAYPSSIMGTLSYAIPHPKNIMGNGTEEDDMDIIRNKRTSSVSNSPARSKYRKRSVRIPAL</sequence>
<protein>
    <submittedName>
        <fullName evidence="2">Uncharacterized protein</fullName>
    </submittedName>
</protein>
<feature type="region of interest" description="Disordered" evidence="1">
    <location>
        <begin position="439"/>
        <end position="464"/>
    </location>
</feature>